<dbReference type="Proteomes" id="UP000007058">
    <property type="component" value="Chromosome"/>
</dbReference>
<accession>Q2W6F6</accession>
<dbReference type="AlphaFoldDB" id="Q2W6F6"/>
<feature type="compositionally biased region" description="Pro residues" evidence="1">
    <location>
        <begin position="240"/>
        <end position="257"/>
    </location>
</feature>
<sequence length="463" mass="50513">MLPALPPAEAVAAFRNRGKRLEPSFAWQDLWHEDHATAFTVAKSTGFDILKDLHQSLADALANGTLEKDWRRQITPILQAKGWWGRQAMEDPLTGETKMVQLGSARRLHVIFDTNLRTAHAAGRWAQIERSAELAPFLRYSAVLDSRTRPEHREWNGTVLRWDHPWWDTHFPPNGWFCRCTVTQMGESDLARLGLTESDGPPADPAPPRAYINPRTGEVSEVPAGIDPGFAYNPGRTGSPPAPTTPPASPSPSPAPLAAPLAETIPGRAARAAAAKWVDAPPALAAAAGKDATAMLPALEADFATWVERIATGQAHAMGDKRVVGTLSEPVLEHLAAEQIVPESGAITLLDRDLTHFIRRLKKDLGKAPDLADLEGIPSSIANPQVVIWDADQRNLLYVTAAAGDEDRTLKLVVAVNHAIKQRQADGKRAIVQTNAVIHASRMDAQILSQDRRRYILIEGSLE</sequence>
<evidence type="ECO:0000313" key="3">
    <source>
        <dbReference type="EMBL" id="BAE50569.1"/>
    </source>
</evidence>
<dbReference type="HOGENOM" id="CLU_044450_3_1_5"/>
<dbReference type="KEGG" id="mag:amb1765"/>
<protein>
    <submittedName>
        <fullName evidence="3">Mu-like prophage FluMu F protein</fullName>
    </submittedName>
</protein>
<dbReference type="Pfam" id="PF04233">
    <property type="entry name" value="Phage_Mu_F"/>
    <property type="match status" value="1"/>
</dbReference>
<dbReference type="STRING" id="342108.amb1765"/>
<keyword evidence="4" id="KW-1185">Reference proteome</keyword>
<evidence type="ECO:0000256" key="1">
    <source>
        <dbReference type="SAM" id="MobiDB-lite"/>
    </source>
</evidence>
<dbReference type="EMBL" id="AP007255">
    <property type="protein sequence ID" value="BAE50569.1"/>
    <property type="molecule type" value="Genomic_DNA"/>
</dbReference>
<gene>
    <name evidence="3" type="ordered locus">amb1765</name>
</gene>
<dbReference type="NCBIfam" id="TIGR01641">
    <property type="entry name" value="phageSPP1_gp7"/>
    <property type="match status" value="1"/>
</dbReference>
<evidence type="ECO:0000259" key="2">
    <source>
        <dbReference type="Pfam" id="PF04233"/>
    </source>
</evidence>
<feature type="region of interest" description="Disordered" evidence="1">
    <location>
        <begin position="193"/>
        <end position="259"/>
    </location>
</feature>
<feature type="domain" description="Phage head morphogenesis" evidence="2">
    <location>
        <begin position="52"/>
        <end position="182"/>
    </location>
</feature>
<dbReference type="InterPro" id="IPR006528">
    <property type="entry name" value="Phage_head_morphogenesis_dom"/>
</dbReference>
<proteinExistence type="predicted"/>
<reference evidence="3 4" key="1">
    <citation type="journal article" date="2005" name="DNA Res.">
        <title>Complete genome sequence of the facultative anaerobic magnetotactic bacterium Magnetospirillum sp. strain AMB-1.</title>
        <authorList>
            <person name="Matsunaga T."/>
            <person name="Okamura Y."/>
            <person name="Fukuda Y."/>
            <person name="Wahyudi A.T."/>
            <person name="Murase Y."/>
            <person name="Takeyama H."/>
        </authorList>
    </citation>
    <scope>NUCLEOTIDE SEQUENCE [LARGE SCALE GENOMIC DNA]</scope>
    <source>
        <strain evidence="4">ATCC 700264 / AMB-1</strain>
    </source>
</reference>
<organism evidence="3 4">
    <name type="scientific">Paramagnetospirillum magneticum (strain ATCC 700264 / AMB-1)</name>
    <name type="common">Magnetospirillum magneticum</name>
    <dbReference type="NCBI Taxonomy" id="342108"/>
    <lineage>
        <taxon>Bacteria</taxon>
        <taxon>Pseudomonadati</taxon>
        <taxon>Pseudomonadota</taxon>
        <taxon>Alphaproteobacteria</taxon>
        <taxon>Rhodospirillales</taxon>
        <taxon>Magnetospirillaceae</taxon>
        <taxon>Paramagnetospirillum</taxon>
    </lineage>
</organism>
<name>Q2W6F6_PARM1</name>
<evidence type="ECO:0000313" key="4">
    <source>
        <dbReference type="Proteomes" id="UP000007058"/>
    </source>
</evidence>